<protein>
    <submittedName>
        <fullName evidence="1">Uncharacterized protein</fullName>
    </submittedName>
</protein>
<gene>
    <name evidence="1" type="ORF">GOODEAATRI_002186</name>
</gene>
<proteinExistence type="predicted"/>
<organism evidence="1 2">
    <name type="scientific">Goodea atripinnis</name>
    <dbReference type="NCBI Taxonomy" id="208336"/>
    <lineage>
        <taxon>Eukaryota</taxon>
        <taxon>Metazoa</taxon>
        <taxon>Chordata</taxon>
        <taxon>Craniata</taxon>
        <taxon>Vertebrata</taxon>
        <taxon>Euteleostomi</taxon>
        <taxon>Actinopterygii</taxon>
        <taxon>Neopterygii</taxon>
        <taxon>Teleostei</taxon>
        <taxon>Neoteleostei</taxon>
        <taxon>Acanthomorphata</taxon>
        <taxon>Ovalentaria</taxon>
        <taxon>Atherinomorphae</taxon>
        <taxon>Cyprinodontiformes</taxon>
        <taxon>Goodeidae</taxon>
        <taxon>Goodea</taxon>
    </lineage>
</organism>
<dbReference type="EMBL" id="JAHRIO010090036">
    <property type="protein sequence ID" value="MEQ2187203.1"/>
    <property type="molecule type" value="Genomic_DNA"/>
</dbReference>
<evidence type="ECO:0000313" key="1">
    <source>
        <dbReference type="EMBL" id="MEQ2187203.1"/>
    </source>
</evidence>
<name>A0ABV0PUK0_9TELE</name>
<feature type="non-terminal residue" evidence="1">
    <location>
        <position position="103"/>
    </location>
</feature>
<reference evidence="1 2" key="1">
    <citation type="submission" date="2021-06" db="EMBL/GenBank/DDBJ databases">
        <authorList>
            <person name="Palmer J.M."/>
        </authorList>
    </citation>
    <scope>NUCLEOTIDE SEQUENCE [LARGE SCALE GENOMIC DNA]</scope>
    <source>
        <strain evidence="1 2">GA_2019</strain>
        <tissue evidence="1">Muscle</tissue>
    </source>
</reference>
<accession>A0ABV0PUK0</accession>
<dbReference type="Proteomes" id="UP001476798">
    <property type="component" value="Unassembled WGS sequence"/>
</dbReference>
<evidence type="ECO:0000313" key="2">
    <source>
        <dbReference type="Proteomes" id="UP001476798"/>
    </source>
</evidence>
<sequence length="103" mass="11714">MRKKFICCLLKIHLSSQFIRDTHKPPTLSSSSLKYEAFRDEGERLKKMLPFKNGKMSVVPINNLGFSVRQLWGVLWIPPMGASLLPAVELPVSFEICVCVYVC</sequence>
<keyword evidence="2" id="KW-1185">Reference proteome</keyword>
<comment type="caution">
    <text evidence="1">The sequence shown here is derived from an EMBL/GenBank/DDBJ whole genome shotgun (WGS) entry which is preliminary data.</text>
</comment>